<protein>
    <submittedName>
        <fullName evidence="2">Uncharacterized protein</fullName>
    </submittedName>
</protein>
<dbReference type="EMBL" id="JAUEDK010000030">
    <property type="protein sequence ID" value="MDN0076296.1"/>
    <property type="molecule type" value="Genomic_DNA"/>
</dbReference>
<feature type="compositionally biased region" description="Basic and acidic residues" evidence="1">
    <location>
        <begin position="22"/>
        <end position="32"/>
    </location>
</feature>
<gene>
    <name evidence="2" type="ORF">QU481_09335</name>
    <name evidence="3" type="ORF">QU481_15530</name>
</gene>
<evidence type="ECO:0000256" key="1">
    <source>
        <dbReference type="SAM" id="MobiDB-lite"/>
    </source>
</evidence>
<evidence type="ECO:0000313" key="3">
    <source>
        <dbReference type="EMBL" id="MDN0076296.1"/>
    </source>
</evidence>
<accession>A0ABT7XMR8</accession>
<dbReference type="EMBL" id="JAUEDK010000013">
    <property type="protein sequence ID" value="MDN0075096.1"/>
    <property type="molecule type" value="Genomic_DNA"/>
</dbReference>
<dbReference type="Proteomes" id="UP001168540">
    <property type="component" value="Unassembled WGS sequence"/>
</dbReference>
<reference evidence="2" key="1">
    <citation type="submission" date="2023-06" db="EMBL/GenBank/DDBJ databases">
        <authorList>
            <person name="Zhang S."/>
        </authorList>
    </citation>
    <scope>NUCLEOTIDE SEQUENCE</scope>
    <source>
        <strain evidence="2">SG2303</strain>
    </source>
</reference>
<comment type="caution">
    <text evidence="2">The sequence shown here is derived from an EMBL/GenBank/DDBJ whole genome shotgun (WGS) entry which is preliminary data.</text>
</comment>
<keyword evidence="4" id="KW-1185">Reference proteome</keyword>
<dbReference type="RefSeq" id="WP_289829691.1">
    <property type="nucleotide sequence ID" value="NZ_JAUEDK010000013.1"/>
</dbReference>
<proteinExistence type="predicted"/>
<evidence type="ECO:0000313" key="4">
    <source>
        <dbReference type="Proteomes" id="UP001168540"/>
    </source>
</evidence>
<name>A0ABT7XMR8_9NEIS</name>
<organism evidence="2 4">
    <name type="scientific">Crenobacter oryzisoli</name>
    <dbReference type="NCBI Taxonomy" id="3056844"/>
    <lineage>
        <taxon>Bacteria</taxon>
        <taxon>Pseudomonadati</taxon>
        <taxon>Pseudomonadota</taxon>
        <taxon>Betaproteobacteria</taxon>
        <taxon>Neisseriales</taxon>
        <taxon>Neisseriaceae</taxon>
        <taxon>Crenobacter</taxon>
    </lineage>
</organism>
<evidence type="ECO:0000313" key="2">
    <source>
        <dbReference type="EMBL" id="MDN0075096.1"/>
    </source>
</evidence>
<sequence length="48" mass="5356">MPTEVHVTIGRIEVSAVPATAPEKRAPTERRQPMSLDEYLARRQRGGP</sequence>
<feature type="region of interest" description="Disordered" evidence="1">
    <location>
        <begin position="18"/>
        <end position="48"/>
    </location>
</feature>